<protein>
    <submittedName>
        <fullName evidence="1">Uncharacterized protein</fullName>
    </submittedName>
</protein>
<organism evidence="1 2">
    <name type="scientific">Aquila chrysaetos chrysaetos</name>
    <dbReference type="NCBI Taxonomy" id="223781"/>
    <lineage>
        <taxon>Eukaryota</taxon>
        <taxon>Metazoa</taxon>
        <taxon>Chordata</taxon>
        <taxon>Craniata</taxon>
        <taxon>Vertebrata</taxon>
        <taxon>Euteleostomi</taxon>
        <taxon>Archelosauria</taxon>
        <taxon>Archosauria</taxon>
        <taxon>Dinosauria</taxon>
        <taxon>Saurischia</taxon>
        <taxon>Theropoda</taxon>
        <taxon>Coelurosauria</taxon>
        <taxon>Aves</taxon>
        <taxon>Neognathae</taxon>
        <taxon>Neoaves</taxon>
        <taxon>Telluraves</taxon>
        <taxon>Accipitrimorphae</taxon>
        <taxon>Accipitriformes</taxon>
        <taxon>Accipitridae</taxon>
        <taxon>Accipitrinae</taxon>
        <taxon>Aquila</taxon>
    </lineage>
</organism>
<name>A0A663DMF3_AQUCH</name>
<dbReference type="AlphaFoldDB" id="A0A663DMF3"/>
<sequence>MYSMETTAYAGKEKPWSLCLPRVPLEAITPSPIPHLTAVRCIKHISQNAGSTHTSFARTPADLRALWQHLHVFYTCSAKAHPPNYRHSCVLTTSALNLKQQNKTST</sequence>
<evidence type="ECO:0000313" key="2">
    <source>
        <dbReference type="Proteomes" id="UP000472275"/>
    </source>
</evidence>
<accession>A0A663DMF3</accession>
<dbReference type="Proteomes" id="UP000472275">
    <property type="component" value="Chromosome 10"/>
</dbReference>
<proteinExistence type="predicted"/>
<dbReference type="Ensembl" id="ENSACCT00020001017.1">
    <property type="protein sequence ID" value="ENSACCP00020000984.1"/>
    <property type="gene ID" value="ENSACCG00020000688.1"/>
</dbReference>
<reference evidence="1" key="1">
    <citation type="submission" date="2025-08" db="UniProtKB">
        <authorList>
            <consortium name="Ensembl"/>
        </authorList>
    </citation>
    <scope>IDENTIFICATION</scope>
</reference>
<keyword evidence="2" id="KW-1185">Reference proteome</keyword>
<dbReference type="InParanoid" id="A0A663DMF3"/>
<evidence type="ECO:0000313" key="1">
    <source>
        <dbReference type="Ensembl" id="ENSACCP00020000984.1"/>
    </source>
</evidence>
<reference evidence="1" key="2">
    <citation type="submission" date="2025-09" db="UniProtKB">
        <authorList>
            <consortium name="Ensembl"/>
        </authorList>
    </citation>
    <scope>IDENTIFICATION</scope>
</reference>